<evidence type="ECO:0000313" key="3">
    <source>
        <dbReference type="Proteomes" id="UP000317909"/>
    </source>
</evidence>
<protein>
    <submittedName>
        <fullName evidence="2">Uncharacterized protein</fullName>
    </submittedName>
</protein>
<evidence type="ECO:0000256" key="1">
    <source>
        <dbReference type="SAM" id="MobiDB-lite"/>
    </source>
</evidence>
<organism evidence="2 3">
    <name type="scientific">Lacipirellula limnantheis</name>
    <dbReference type="NCBI Taxonomy" id="2528024"/>
    <lineage>
        <taxon>Bacteria</taxon>
        <taxon>Pseudomonadati</taxon>
        <taxon>Planctomycetota</taxon>
        <taxon>Planctomycetia</taxon>
        <taxon>Pirellulales</taxon>
        <taxon>Lacipirellulaceae</taxon>
        <taxon>Lacipirellula</taxon>
    </lineage>
</organism>
<gene>
    <name evidence="2" type="ORF">I41_52600</name>
</gene>
<dbReference type="AlphaFoldDB" id="A0A517U5V6"/>
<dbReference type="GO" id="GO:0006400">
    <property type="term" value="P:tRNA modification"/>
    <property type="evidence" value="ECO:0007669"/>
    <property type="project" value="InterPro"/>
</dbReference>
<dbReference type="EMBL" id="CP036339">
    <property type="protein sequence ID" value="QDT76015.1"/>
    <property type="molecule type" value="Genomic_DNA"/>
</dbReference>
<reference evidence="2 3" key="1">
    <citation type="submission" date="2019-02" db="EMBL/GenBank/DDBJ databases">
        <title>Deep-cultivation of Planctomycetes and their phenomic and genomic characterization uncovers novel biology.</title>
        <authorList>
            <person name="Wiegand S."/>
            <person name="Jogler M."/>
            <person name="Boedeker C."/>
            <person name="Pinto D."/>
            <person name="Vollmers J."/>
            <person name="Rivas-Marin E."/>
            <person name="Kohn T."/>
            <person name="Peeters S.H."/>
            <person name="Heuer A."/>
            <person name="Rast P."/>
            <person name="Oberbeckmann S."/>
            <person name="Bunk B."/>
            <person name="Jeske O."/>
            <person name="Meyerdierks A."/>
            <person name="Storesund J.E."/>
            <person name="Kallscheuer N."/>
            <person name="Luecker S."/>
            <person name="Lage O.M."/>
            <person name="Pohl T."/>
            <person name="Merkel B.J."/>
            <person name="Hornburger P."/>
            <person name="Mueller R.-W."/>
            <person name="Bruemmer F."/>
            <person name="Labrenz M."/>
            <person name="Spormann A.M."/>
            <person name="Op den Camp H."/>
            <person name="Overmann J."/>
            <person name="Amann R."/>
            <person name="Jetten M.S.M."/>
            <person name="Mascher T."/>
            <person name="Medema M.H."/>
            <person name="Devos D.P."/>
            <person name="Kaster A.-K."/>
            <person name="Ovreas L."/>
            <person name="Rohde M."/>
            <person name="Galperin M.Y."/>
            <person name="Jogler C."/>
        </authorList>
    </citation>
    <scope>NUCLEOTIDE SEQUENCE [LARGE SCALE GENOMIC DNA]</scope>
    <source>
        <strain evidence="2 3">I41</strain>
    </source>
</reference>
<name>A0A517U5V6_9BACT</name>
<dbReference type="Proteomes" id="UP000317909">
    <property type="component" value="Chromosome"/>
</dbReference>
<dbReference type="OrthoDB" id="4324733at2"/>
<dbReference type="InterPro" id="IPR036511">
    <property type="entry name" value="TGT-like_sf"/>
</dbReference>
<evidence type="ECO:0000313" key="2">
    <source>
        <dbReference type="EMBL" id="QDT76015.1"/>
    </source>
</evidence>
<dbReference type="KEGG" id="llh:I41_52600"/>
<feature type="region of interest" description="Disordered" evidence="1">
    <location>
        <begin position="364"/>
        <end position="385"/>
    </location>
</feature>
<keyword evidence="3" id="KW-1185">Reference proteome</keyword>
<sequence length="512" mass="58651">MSKNDPKSSRLLELEAIIEKQLAVAKRARRKELDAAKACGEAQVEAQRILGHGNFEKWRKETFPQSRSALANHKRIAENWDVVDEALKKSPDIGVNDALAAIKASEVAALKDRQHNSARQYHLKASRRLWKKFNANEEARAHSQRVINMHFRRFRGHESQRKEVGCVKSHFLDSGSFSLQTHAKRWAQKNKKQASDFYSSDDFHIYRDAYAMFVHRYSDAVDFYANLDVIGDGDLTWLNQLYLEQVHGCKPVPVVHFSADGLKWLKHYIDRGYTYIGLGGLVGAAQRSERQAWIAECFELAQQRSIKFHGFGVGSQKTISAHSWHSVDTASWVVTAANGNIYVPHFEDGGFRFDKPPMIVHVSDDTPPKKLSEYENRSEEEAAPTREFEKLTKVNRRHVRDWLDSINVKWGKNGDDGKPKRRGVINFHEPRRVANLRYYERLSNHLTHVRIYYSGCGSRITSPETALGDDANVMLTYYLINKPTGKGKLNVRFKRLLRARQARLKLSANGQP</sequence>
<accession>A0A517U5V6</accession>
<dbReference type="Gene3D" id="3.20.20.105">
    <property type="entry name" value="Queuine tRNA-ribosyltransferase-like"/>
    <property type="match status" value="1"/>
</dbReference>
<dbReference type="RefSeq" id="WP_145435769.1">
    <property type="nucleotide sequence ID" value="NZ_CP036339.1"/>
</dbReference>
<proteinExistence type="predicted"/>